<gene>
    <name evidence="2" type="ORF">GCK32_002053</name>
</gene>
<organism evidence="2 3">
    <name type="scientific">Trichostrongylus colubriformis</name>
    <name type="common">Black scour worm</name>
    <dbReference type="NCBI Taxonomy" id="6319"/>
    <lineage>
        <taxon>Eukaryota</taxon>
        <taxon>Metazoa</taxon>
        <taxon>Ecdysozoa</taxon>
        <taxon>Nematoda</taxon>
        <taxon>Chromadorea</taxon>
        <taxon>Rhabditida</taxon>
        <taxon>Rhabditina</taxon>
        <taxon>Rhabditomorpha</taxon>
        <taxon>Strongyloidea</taxon>
        <taxon>Trichostrongylidae</taxon>
        <taxon>Trichostrongylus</taxon>
    </lineage>
</organism>
<dbReference type="InterPro" id="IPR057432">
    <property type="entry name" value="Lin-15A/B-like_dom"/>
</dbReference>
<dbReference type="Proteomes" id="UP001331761">
    <property type="component" value="Unassembled WGS sequence"/>
</dbReference>
<evidence type="ECO:0000259" key="1">
    <source>
        <dbReference type="Pfam" id="PF25375"/>
    </source>
</evidence>
<protein>
    <recommendedName>
        <fullName evidence="1">Lin-15A/B-like domain-containing protein</fullName>
    </recommendedName>
</protein>
<accession>A0AAN8FGA4</accession>
<feature type="domain" description="Lin-15A/B-like" evidence="1">
    <location>
        <begin position="3"/>
        <end position="106"/>
    </location>
</feature>
<dbReference type="Pfam" id="PF25375">
    <property type="entry name" value="Lin-15B"/>
    <property type="match status" value="1"/>
</dbReference>
<proteinExistence type="predicted"/>
<dbReference type="EMBL" id="WIXE01015359">
    <property type="protein sequence ID" value="KAK5973542.1"/>
    <property type="molecule type" value="Genomic_DNA"/>
</dbReference>
<keyword evidence="3" id="KW-1185">Reference proteome</keyword>
<name>A0AAN8FGA4_TRICO</name>
<sequence>MLCLLCRDHCDEDQCRRTKAKAALILMLCAMLDKKKLTISEAQYLYKEIQLRKRICKKHFHEVAIFIGEIVSKVCKTTVQDLFTVPGSAVEEAIAYLDSYRSAIDVRPALCESQLGVLLGEQFRVATCGARCESEVLNQ</sequence>
<dbReference type="AlphaFoldDB" id="A0AAN8FGA4"/>
<evidence type="ECO:0000313" key="2">
    <source>
        <dbReference type="EMBL" id="KAK5973542.1"/>
    </source>
</evidence>
<comment type="caution">
    <text evidence="2">The sequence shown here is derived from an EMBL/GenBank/DDBJ whole genome shotgun (WGS) entry which is preliminary data.</text>
</comment>
<evidence type="ECO:0000313" key="3">
    <source>
        <dbReference type="Proteomes" id="UP001331761"/>
    </source>
</evidence>
<feature type="non-terminal residue" evidence="2">
    <location>
        <position position="139"/>
    </location>
</feature>
<reference evidence="2 3" key="1">
    <citation type="submission" date="2019-10" db="EMBL/GenBank/DDBJ databases">
        <title>Assembly and Annotation for the nematode Trichostrongylus colubriformis.</title>
        <authorList>
            <person name="Martin J."/>
        </authorList>
    </citation>
    <scope>NUCLEOTIDE SEQUENCE [LARGE SCALE GENOMIC DNA]</scope>
    <source>
        <strain evidence="2">G859</strain>
        <tissue evidence="2">Whole worm</tissue>
    </source>
</reference>